<dbReference type="PANTHER" id="PTHR46692:SF1">
    <property type="entry name" value="NUCLEOSIDE HYDROLASE 3-RELATED"/>
    <property type="match status" value="1"/>
</dbReference>
<name>A0A9Q0PJ83_SALVM</name>
<reference evidence="3" key="1">
    <citation type="submission" date="2022-11" db="EMBL/GenBank/DDBJ databases">
        <authorList>
            <person name="Hyden B.L."/>
            <person name="Feng K."/>
            <person name="Yates T."/>
            <person name="Jawdy S."/>
            <person name="Smart L.B."/>
            <person name="Muchero W."/>
        </authorList>
    </citation>
    <scope>NUCLEOTIDE SEQUENCE</scope>
    <source>
        <tissue evidence="3">Shoot tip</tissue>
    </source>
</reference>
<dbReference type="InterPro" id="IPR001910">
    <property type="entry name" value="Inosine/uridine_hydrolase_dom"/>
</dbReference>
<dbReference type="InterPro" id="IPR036452">
    <property type="entry name" value="Ribo_hydro-like"/>
</dbReference>
<dbReference type="PANTHER" id="PTHR46692">
    <property type="entry name" value="INOSINE-URIDINE PREFERRING NUCLEOSIDE HYDROLASE FAMILY PROTEIN"/>
    <property type="match status" value="1"/>
</dbReference>
<dbReference type="SUPFAM" id="SSF53590">
    <property type="entry name" value="Nucleoside hydrolase"/>
    <property type="match status" value="1"/>
</dbReference>
<keyword evidence="4" id="KW-1185">Reference proteome</keyword>
<comment type="similarity">
    <text evidence="1">Belongs to the IUNH family.</text>
</comment>
<evidence type="ECO:0000259" key="2">
    <source>
        <dbReference type="Pfam" id="PF01156"/>
    </source>
</evidence>
<dbReference type="Gene3D" id="3.90.245.10">
    <property type="entry name" value="Ribonucleoside hydrolase-like"/>
    <property type="match status" value="1"/>
</dbReference>
<dbReference type="Proteomes" id="UP001151529">
    <property type="component" value="Chromosome 8"/>
</dbReference>
<feature type="domain" description="Inosine/uridine-preferring nucleoside hydrolase" evidence="2">
    <location>
        <begin position="28"/>
        <end position="243"/>
    </location>
</feature>
<dbReference type="AlphaFoldDB" id="A0A9Q0PJ83"/>
<dbReference type="GO" id="GO:0016799">
    <property type="term" value="F:hydrolase activity, hydrolyzing N-glycosyl compounds"/>
    <property type="evidence" value="ECO:0007669"/>
    <property type="project" value="InterPro"/>
</dbReference>
<organism evidence="3 4">
    <name type="scientific">Salix viminalis</name>
    <name type="common">Common osier</name>
    <name type="synonym">Basket willow</name>
    <dbReference type="NCBI Taxonomy" id="40686"/>
    <lineage>
        <taxon>Eukaryota</taxon>
        <taxon>Viridiplantae</taxon>
        <taxon>Streptophyta</taxon>
        <taxon>Embryophyta</taxon>
        <taxon>Tracheophyta</taxon>
        <taxon>Spermatophyta</taxon>
        <taxon>Magnoliopsida</taxon>
        <taxon>eudicotyledons</taxon>
        <taxon>Gunneridae</taxon>
        <taxon>Pentapetalae</taxon>
        <taxon>rosids</taxon>
        <taxon>fabids</taxon>
        <taxon>Malpighiales</taxon>
        <taxon>Salicaceae</taxon>
        <taxon>Saliceae</taxon>
        <taxon>Salix</taxon>
    </lineage>
</organism>
<accession>A0A9Q0PJ83</accession>
<sequence>MEGLLSLSRYTAENSVKHGAPRDTDHPELRQPLALEIWESVVKTLDPGSKITVLTNGPLTSLAKIIQNENNISSVIREVYVVGGHISHDRTEKGNVPNIDLDHYTELNMFLDPLAAKTVFESSLDITLIPLGIQRRVGSFPDILERLRKMNTTPEALFARRLLSRLYHLKETHYRYQHMDTFLGEILGAVVLAGNFSKLDPTFLVKPIKVLAEGVESEDGGVVIDEKQGRLVKIVENVNLGAYYDLFTEQLSSKEQSAVIGSFDEQRRNWSVPLNLT</sequence>
<dbReference type="Pfam" id="PF01156">
    <property type="entry name" value="IU_nuc_hydro"/>
    <property type="match status" value="1"/>
</dbReference>
<evidence type="ECO:0000313" key="4">
    <source>
        <dbReference type="Proteomes" id="UP001151529"/>
    </source>
</evidence>
<evidence type="ECO:0000313" key="3">
    <source>
        <dbReference type="EMBL" id="KAJ6688829.1"/>
    </source>
</evidence>
<comment type="caution">
    <text evidence="3">The sequence shown here is derived from an EMBL/GenBank/DDBJ whole genome shotgun (WGS) entry which is preliminary data.</text>
</comment>
<reference evidence="3" key="2">
    <citation type="journal article" date="2023" name="Int. J. Mol. Sci.">
        <title>De Novo Assembly and Annotation of 11 Diverse Shrub Willow (Salix) Genomes Reveals Novel Gene Organization in Sex-Linked Regions.</title>
        <authorList>
            <person name="Hyden B."/>
            <person name="Feng K."/>
            <person name="Yates T.B."/>
            <person name="Jawdy S."/>
            <person name="Cereghino C."/>
            <person name="Smart L.B."/>
            <person name="Muchero W."/>
        </authorList>
    </citation>
    <scope>NUCLEOTIDE SEQUENCE [LARGE SCALE GENOMIC DNA]</scope>
    <source>
        <tissue evidence="3">Shoot tip</tissue>
    </source>
</reference>
<dbReference type="EMBL" id="JAPFFL010000012">
    <property type="protein sequence ID" value="KAJ6688829.1"/>
    <property type="molecule type" value="Genomic_DNA"/>
</dbReference>
<proteinExistence type="inferred from homology"/>
<gene>
    <name evidence="3" type="ORF">OIU85_005276</name>
</gene>
<protein>
    <recommendedName>
        <fullName evidence="2">Inosine/uridine-preferring nucleoside hydrolase domain-containing protein</fullName>
    </recommendedName>
</protein>
<evidence type="ECO:0000256" key="1">
    <source>
        <dbReference type="ARBA" id="ARBA00009176"/>
    </source>
</evidence>
<dbReference type="OrthoDB" id="5783963at2759"/>